<name>A0A8S1L5B1_PARPR</name>
<dbReference type="AlphaFoldDB" id="A0A8S1L5B1"/>
<organism evidence="2 3">
    <name type="scientific">Paramecium primaurelia</name>
    <dbReference type="NCBI Taxonomy" id="5886"/>
    <lineage>
        <taxon>Eukaryota</taxon>
        <taxon>Sar</taxon>
        <taxon>Alveolata</taxon>
        <taxon>Ciliophora</taxon>
        <taxon>Intramacronucleata</taxon>
        <taxon>Oligohymenophorea</taxon>
        <taxon>Peniculida</taxon>
        <taxon>Parameciidae</taxon>
        <taxon>Paramecium</taxon>
    </lineage>
</organism>
<evidence type="ECO:0000313" key="3">
    <source>
        <dbReference type="Proteomes" id="UP000688137"/>
    </source>
</evidence>
<gene>
    <name evidence="2" type="ORF">PPRIM_AZ9-3.1.T0330271</name>
</gene>
<dbReference type="OMA" id="SHKGQED"/>
<evidence type="ECO:0000313" key="2">
    <source>
        <dbReference type="EMBL" id="CAD8062667.1"/>
    </source>
</evidence>
<protein>
    <submittedName>
        <fullName evidence="2">Uncharacterized protein</fullName>
    </submittedName>
</protein>
<dbReference type="EMBL" id="CAJJDM010000032">
    <property type="protein sequence ID" value="CAD8062667.1"/>
    <property type="molecule type" value="Genomic_DNA"/>
</dbReference>
<proteinExistence type="predicted"/>
<feature type="region of interest" description="Disordered" evidence="1">
    <location>
        <begin position="1"/>
        <end position="50"/>
    </location>
</feature>
<keyword evidence="3" id="KW-1185">Reference proteome</keyword>
<feature type="compositionally biased region" description="Basic and acidic residues" evidence="1">
    <location>
        <begin position="10"/>
        <end position="44"/>
    </location>
</feature>
<accession>A0A8S1L5B1</accession>
<sequence>MAQQSAEFATKVDESHKGQEDDKNTPQENKQQNEEKNEAQKTENKVPSLFGSMINGQNLFNNNQTSSIFQGSLFGSSQPTTGIFSSGPSVLSNVNVDLTKPGPSLFGISYKAPKSDDSDPGEDDGQDEQKPEDDEPQQIVMKYNYTSNTEQLVKVNIEKFRKNTNDILEKGSVAIEKTKTGESYYLVYRNAIQQSLYTGQFVKGFSEIKPLGQKAENLIIKAISRKEKQDSKQGDQGEKDEKNSISVDILKVMFTTKEGAEEFKTEFAKIFQ</sequence>
<feature type="region of interest" description="Disordered" evidence="1">
    <location>
        <begin position="107"/>
        <end position="137"/>
    </location>
</feature>
<feature type="compositionally biased region" description="Acidic residues" evidence="1">
    <location>
        <begin position="118"/>
        <end position="136"/>
    </location>
</feature>
<evidence type="ECO:0000256" key="1">
    <source>
        <dbReference type="SAM" id="MobiDB-lite"/>
    </source>
</evidence>
<dbReference type="Proteomes" id="UP000688137">
    <property type="component" value="Unassembled WGS sequence"/>
</dbReference>
<reference evidence="2" key="1">
    <citation type="submission" date="2021-01" db="EMBL/GenBank/DDBJ databases">
        <authorList>
            <consortium name="Genoscope - CEA"/>
            <person name="William W."/>
        </authorList>
    </citation>
    <scope>NUCLEOTIDE SEQUENCE</scope>
</reference>
<comment type="caution">
    <text evidence="2">The sequence shown here is derived from an EMBL/GenBank/DDBJ whole genome shotgun (WGS) entry which is preliminary data.</text>
</comment>